<gene>
    <name evidence="1" type="ORF">Tco_1091517</name>
</gene>
<comment type="caution">
    <text evidence="1">The sequence shown here is derived from an EMBL/GenBank/DDBJ whole genome shotgun (WGS) entry which is preliminary data.</text>
</comment>
<evidence type="ECO:0000313" key="2">
    <source>
        <dbReference type="Proteomes" id="UP001151760"/>
    </source>
</evidence>
<dbReference type="Proteomes" id="UP001151760">
    <property type="component" value="Unassembled WGS sequence"/>
</dbReference>
<accession>A0ABQ5I8G4</accession>
<dbReference type="PANTHER" id="PTHR33248">
    <property type="entry name" value="ZINC ION-BINDING PROTEIN"/>
    <property type="match status" value="1"/>
</dbReference>
<reference evidence="1" key="2">
    <citation type="submission" date="2022-01" db="EMBL/GenBank/DDBJ databases">
        <authorList>
            <person name="Yamashiro T."/>
            <person name="Shiraishi A."/>
            <person name="Satake H."/>
            <person name="Nakayama K."/>
        </authorList>
    </citation>
    <scope>NUCLEOTIDE SEQUENCE</scope>
</reference>
<organism evidence="1 2">
    <name type="scientific">Tanacetum coccineum</name>
    <dbReference type="NCBI Taxonomy" id="301880"/>
    <lineage>
        <taxon>Eukaryota</taxon>
        <taxon>Viridiplantae</taxon>
        <taxon>Streptophyta</taxon>
        <taxon>Embryophyta</taxon>
        <taxon>Tracheophyta</taxon>
        <taxon>Spermatophyta</taxon>
        <taxon>Magnoliopsida</taxon>
        <taxon>eudicotyledons</taxon>
        <taxon>Gunneridae</taxon>
        <taxon>Pentapetalae</taxon>
        <taxon>asterids</taxon>
        <taxon>campanulids</taxon>
        <taxon>Asterales</taxon>
        <taxon>Asteraceae</taxon>
        <taxon>Asteroideae</taxon>
        <taxon>Anthemideae</taxon>
        <taxon>Anthemidinae</taxon>
        <taxon>Tanacetum</taxon>
    </lineage>
</organism>
<evidence type="ECO:0008006" key="3">
    <source>
        <dbReference type="Google" id="ProtNLM"/>
    </source>
</evidence>
<proteinExistence type="predicted"/>
<sequence>MSSSSSNRTHHRGSPPTNCECEEPVILQTANTIAHPMRCFLGCINYYRGSKCKMFYWVDPVLPSEYYKQEVFKLIQKVNLHQTKITADKYRIREMERGFDFQNLTLEKQVLALQMELKESKASVGFYRKLVVSSCM</sequence>
<dbReference type="EMBL" id="BQNB010020443">
    <property type="protein sequence ID" value="GJT95999.1"/>
    <property type="molecule type" value="Genomic_DNA"/>
</dbReference>
<name>A0ABQ5I8G4_9ASTR</name>
<reference evidence="1" key="1">
    <citation type="journal article" date="2022" name="Int. J. Mol. Sci.">
        <title>Draft Genome of Tanacetum Coccineum: Genomic Comparison of Closely Related Tanacetum-Family Plants.</title>
        <authorList>
            <person name="Yamashiro T."/>
            <person name="Shiraishi A."/>
            <person name="Nakayama K."/>
            <person name="Satake H."/>
        </authorList>
    </citation>
    <scope>NUCLEOTIDE SEQUENCE</scope>
</reference>
<protein>
    <recommendedName>
        <fullName evidence="3">Zinc finger GRF-type domain-containing protein</fullName>
    </recommendedName>
</protein>
<evidence type="ECO:0000313" key="1">
    <source>
        <dbReference type="EMBL" id="GJT95999.1"/>
    </source>
</evidence>
<keyword evidence="2" id="KW-1185">Reference proteome</keyword>